<dbReference type="GO" id="GO:0016787">
    <property type="term" value="F:hydrolase activity"/>
    <property type="evidence" value="ECO:0007669"/>
    <property type="project" value="UniProtKB-KW"/>
</dbReference>
<keyword evidence="8" id="KW-0378">Hydrolase</keyword>
<keyword evidence="9" id="KW-1185">Reference proteome</keyword>
<comment type="cofactor">
    <cofactor evidence="1">
        <name>Ca(2+)</name>
        <dbReference type="ChEBI" id="CHEBI:29108"/>
    </cofactor>
</comment>
<dbReference type="InterPro" id="IPR019563">
    <property type="entry name" value="GH97_catalytic"/>
</dbReference>
<feature type="domain" description="Glycosyl-hydrolase 97 N-terminal" evidence="6">
    <location>
        <begin position="27"/>
        <end position="277"/>
    </location>
</feature>
<feature type="domain" description="Glycosyl-hydrolase 97 C-terminal oligomerisation" evidence="7">
    <location>
        <begin position="560"/>
        <end position="655"/>
    </location>
</feature>
<name>A0ABP8G9S6_9BACT</name>
<dbReference type="PANTHER" id="PTHR35803:SF2">
    <property type="entry name" value="RETAINING ALPHA-GALACTOSIDASE"/>
    <property type="match status" value="1"/>
</dbReference>
<evidence type="ECO:0000259" key="6">
    <source>
        <dbReference type="Pfam" id="PF14508"/>
    </source>
</evidence>
<dbReference type="SUPFAM" id="SSF51445">
    <property type="entry name" value="(Trans)glycosidases"/>
    <property type="match status" value="1"/>
</dbReference>
<evidence type="ECO:0000313" key="9">
    <source>
        <dbReference type="Proteomes" id="UP001501207"/>
    </source>
</evidence>
<evidence type="ECO:0000313" key="8">
    <source>
        <dbReference type="EMBL" id="GAA4320252.1"/>
    </source>
</evidence>
<dbReference type="EMBL" id="BAABFN010000022">
    <property type="protein sequence ID" value="GAA4320252.1"/>
    <property type="molecule type" value="Genomic_DNA"/>
</dbReference>
<comment type="subunit">
    <text evidence="2">Monomer.</text>
</comment>
<evidence type="ECO:0000256" key="1">
    <source>
        <dbReference type="ARBA" id="ARBA00001913"/>
    </source>
</evidence>
<reference evidence="9" key="1">
    <citation type="journal article" date="2019" name="Int. J. Syst. Evol. Microbiol.">
        <title>The Global Catalogue of Microorganisms (GCM) 10K type strain sequencing project: providing services to taxonomists for standard genome sequencing and annotation.</title>
        <authorList>
            <consortium name="The Broad Institute Genomics Platform"/>
            <consortium name="The Broad Institute Genome Sequencing Center for Infectious Disease"/>
            <person name="Wu L."/>
            <person name="Ma J."/>
        </authorList>
    </citation>
    <scope>NUCLEOTIDE SEQUENCE [LARGE SCALE GENOMIC DNA]</scope>
    <source>
        <strain evidence="9">JCM 17664</strain>
    </source>
</reference>
<dbReference type="Gene3D" id="3.20.20.70">
    <property type="entry name" value="Aldolase class I"/>
    <property type="match status" value="1"/>
</dbReference>
<feature type="signal peptide" evidence="4">
    <location>
        <begin position="1"/>
        <end position="21"/>
    </location>
</feature>
<dbReference type="Pfam" id="PF14509">
    <property type="entry name" value="GH97_C"/>
    <property type="match status" value="1"/>
</dbReference>
<proteinExistence type="predicted"/>
<dbReference type="InterPro" id="IPR029486">
    <property type="entry name" value="GH97_N"/>
</dbReference>
<dbReference type="Gene3D" id="2.70.98.10">
    <property type="match status" value="1"/>
</dbReference>
<dbReference type="Pfam" id="PF10566">
    <property type="entry name" value="Glyco_hydro_97"/>
    <property type="match status" value="1"/>
</dbReference>
<dbReference type="InterPro" id="IPR014718">
    <property type="entry name" value="GH-type_carb-bd"/>
</dbReference>
<dbReference type="Proteomes" id="UP001501207">
    <property type="component" value="Unassembled WGS sequence"/>
</dbReference>
<sequence length="659" mass="74731">MRSFLKLTVFFLLTGPLSLPAQQSVRLSSPDGSIRFAFRCTDSLPVYEVFFKEKNIVYPSPLSLDFAEGSSFGRNIKMLTPVFREGADRYELVTGKTKSVNDRYREVKIALKEQTGAGREVDLRVRVYNDGLAFRYELPEQGNRRSWTLMEENTTFNLAGDPKVLGMFLPDFTTSHEGRYSDLPLSRIKEDTLMDMPALFTFPDSVYLAITEAALIDYAGMYLARHGNMLRSRLSPLPGQHGIKVKARLPHHSPWRVMMIGKEPGTLIASNILTDLSPACRIKDVSWIRPGKTDFHWWNGDVVPDTTFAPGINFETNQYYIDFCAENGIPYHTVIGYGGIAWYQNDGISYQPGPHSDVTRPLPGLDMQRICDYARKKGVGIRVWVHWKALYPQLEQAFTQFEKWGIKGMMVDFMNRDDQEMVNIQLEILESAARHHLHIQFHGAYKPTGLSRTYPNEFTREGTLNYENDKWGNPITPDDDLNIAFTRLLAGSTDYHLGGFHAVTPEKYKARYTRPLVLGTRCHMLAMYVILENPLGMVCDYPDAYLGQPGFDFLKVVPTVWDETRVPLAEPGKWLTIARRKGRDWFVGSITSSSGRNVSLPLTFLPPGHYQALIWSDAPDAATHPNHLVKTERSVQPSDILQLQLAPGGGQVIHLRRTD</sequence>
<gene>
    <name evidence="8" type="ORF">GCM10023143_34290</name>
</gene>
<dbReference type="InterPro" id="IPR029483">
    <property type="entry name" value="GH97_C"/>
</dbReference>
<keyword evidence="4" id="KW-0732">Signal</keyword>
<feature type="domain" description="Glycosyl-hydrolase 97 catalytic" evidence="5">
    <location>
        <begin position="297"/>
        <end position="462"/>
    </location>
</feature>
<dbReference type="InterPro" id="IPR013785">
    <property type="entry name" value="Aldolase_TIM"/>
</dbReference>
<protein>
    <submittedName>
        <fullName evidence="8">Glycoside hydrolase family 97 protein</fullName>
    </submittedName>
</protein>
<evidence type="ECO:0000256" key="3">
    <source>
        <dbReference type="ARBA" id="ARBA00022837"/>
    </source>
</evidence>
<keyword evidence="3" id="KW-0106">Calcium</keyword>
<dbReference type="Pfam" id="PF14508">
    <property type="entry name" value="GH97_N"/>
    <property type="match status" value="1"/>
</dbReference>
<accession>A0ABP8G9S6</accession>
<comment type="caution">
    <text evidence="8">The sequence shown here is derived from an EMBL/GenBank/DDBJ whole genome shotgun (WGS) entry which is preliminary data.</text>
</comment>
<dbReference type="InterPro" id="IPR052720">
    <property type="entry name" value="Glycosyl_hydrolase_97"/>
</dbReference>
<evidence type="ECO:0000259" key="5">
    <source>
        <dbReference type="Pfam" id="PF10566"/>
    </source>
</evidence>
<feature type="chain" id="PRO_5047361059" evidence="4">
    <location>
        <begin position="22"/>
        <end position="659"/>
    </location>
</feature>
<dbReference type="InterPro" id="IPR017853">
    <property type="entry name" value="GH"/>
</dbReference>
<evidence type="ECO:0000256" key="4">
    <source>
        <dbReference type="SAM" id="SignalP"/>
    </source>
</evidence>
<organism evidence="8 9">
    <name type="scientific">Compostibacter hankyongensis</name>
    <dbReference type="NCBI Taxonomy" id="1007089"/>
    <lineage>
        <taxon>Bacteria</taxon>
        <taxon>Pseudomonadati</taxon>
        <taxon>Bacteroidota</taxon>
        <taxon>Chitinophagia</taxon>
        <taxon>Chitinophagales</taxon>
        <taxon>Chitinophagaceae</taxon>
        <taxon>Compostibacter</taxon>
    </lineage>
</organism>
<evidence type="ECO:0000259" key="7">
    <source>
        <dbReference type="Pfam" id="PF14509"/>
    </source>
</evidence>
<dbReference type="RefSeq" id="WP_344981689.1">
    <property type="nucleotide sequence ID" value="NZ_BAABFN010000022.1"/>
</dbReference>
<evidence type="ECO:0000256" key="2">
    <source>
        <dbReference type="ARBA" id="ARBA00011245"/>
    </source>
</evidence>
<dbReference type="PANTHER" id="PTHR35803">
    <property type="entry name" value="GLUCAN 1,4-ALPHA-GLUCOSIDASE SUSB-RELATED"/>
    <property type="match status" value="1"/>
</dbReference>